<keyword evidence="2" id="KW-1185">Reference proteome</keyword>
<sequence>MSDTSENTTTIPDTQPSHQPRKESDPVQMVMDSIDTGVGVLEQPGSIRLHAQRICVIGAGPAGLAVARVFVENKYTSVTVLERNSDIGGVWCYTPDSKSHYNVPQDSSDHAKRFDYDERSSLTHGFPTALYDDLHTNLPTDVMQFIGHDFPKPTPEYPSRCHVEQYVRSYADTHDLHRLIQLNKEVISIKYDAEQKHWECKVQDLLSPGLPPKPILYDAVVVCSGRANHPYIPDVPGLRELAEARPGCIMAAREYRRATDHCGQSVLVVGGAFSGSDIARQLSYTAGNVHISMTKIENDPDSETDKDMPVVGVDGCNPHNMPVIHPRIECIMPKEILFTDGTAMPIPDRIIYATGYLYVYPFIDSNNPQSLAYRLPTHCQHANNELAEAELPPFTDGHKVNDMYKYLLYIHNPTLAIFGMPFRIAPFPFYEYQAHYLAHVYKGIVPLPSPEQMLDEWNKLVAEFPGKKLNEMGMLQIDYRNDLLDTVDRFSEAKSDSGKRLHRVERDSAWADRCFNTLVNRKRYLGY</sequence>
<dbReference type="EMBL" id="JANBPG010000034">
    <property type="protein sequence ID" value="KAJ1901304.1"/>
    <property type="molecule type" value="Genomic_DNA"/>
</dbReference>
<comment type="caution">
    <text evidence="1">The sequence shown here is derived from an EMBL/GenBank/DDBJ whole genome shotgun (WGS) entry which is preliminary data.</text>
</comment>
<name>A0ACC1IUY6_9FUNG</name>
<organism evidence="1 2">
    <name type="scientific">Kickxella alabastrina</name>
    <dbReference type="NCBI Taxonomy" id="61397"/>
    <lineage>
        <taxon>Eukaryota</taxon>
        <taxon>Fungi</taxon>
        <taxon>Fungi incertae sedis</taxon>
        <taxon>Zoopagomycota</taxon>
        <taxon>Kickxellomycotina</taxon>
        <taxon>Kickxellomycetes</taxon>
        <taxon>Kickxellales</taxon>
        <taxon>Kickxellaceae</taxon>
        <taxon>Kickxella</taxon>
    </lineage>
</organism>
<keyword evidence="1" id="KW-0560">Oxidoreductase</keyword>
<gene>
    <name evidence="1" type="primary">FMO1_1</name>
    <name evidence="1" type="ORF">LPJ66_000890</name>
</gene>
<keyword evidence="1" id="KW-0503">Monooxygenase</keyword>
<proteinExistence type="predicted"/>
<dbReference type="Proteomes" id="UP001150581">
    <property type="component" value="Unassembled WGS sequence"/>
</dbReference>
<reference evidence="1" key="1">
    <citation type="submission" date="2022-07" db="EMBL/GenBank/DDBJ databases">
        <title>Phylogenomic reconstructions and comparative analyses of Kickxellomycotina fungi.</title>
        <authorList>
            <person name="Reynolds N.K."/>
            <person name="Stajich J.E."/>
            <person name="Barry K."/>
            <person name="Grigoriev I.V."/>
            <person name="Crous P."/>
            <person name="Smith M.E."/>
        </authorList>
    </citation>
    <scope>NUCLEOTIDE SEQUENCE</scope>
    <source>
        <strain evidence="1">Benny 63K</strain>
    </source>
</reference>
<evidence type="ECO:0000313" key="1">
    <source>
        <dbReference type="EMBL" id="KAJ1901304.1"/>
    </source>
</evidence>
<accession>A0ACC1IUY6</accession>
<protein>
    <submittedName>
        <fullName evidence="1">Monooxygenase</fullName>
    </submittedName>
</protein>
<evidence type="ECO:0000313" key="2">
    <source>
        <dbReference type="Proteomes" id="UP001150581"/>
    </source>
</evidence>